<dbReference type="InterPro" id="IPR028923">
    <property type="entry name" value="SAICAR_synt/ADE2_N"/>
</dbReference>
<dbReference type="GO" id="GO:0005737">
    <property type="term" value="C:cytoplasm"/>
    <property type="evidence" value="ECO:0007669"/>
    <property type="project" value="TreeGrafter"/>
</dbReference>
<dbReference type="PANTHER" id="PTHR43700">
    <property type="entry name" value="PHOSPHORIBOSYLAMINOIMIDAZOLE-SUCCINOCARBOXAMIDE SYNTHASE"/>
    <property type="match status" value="1"/>
</dbReference>
<dbReference type="HAMAP" id="MF_00137">
    <property type="entry name" value="SAICAR_synth"/>
    <property type="match status" value="1"/>
</dbReference>
<dbReference type="UniPathway" id="UPA00074">
    <property type="reaction ID" value="UER00131"/>
</dbReference>
<evidence type="ECO:0000256" key="6">
    <source>
        <dbReference type="ARBA" id="ARBA00022840"/>
    </source>
</evidence>
<keyword evidence="6" id="KW-0067">ATP-binding</keyword>
<organism evidence="8">
    <name type="scientific">marine metagenome</name>
    <dbReference type="NCBI Taxonomy" id="408172"/>
    <lineage>
        <taxon>unclassified sequences</taxon>
        <taxon>metagenomes</taxon>
        <taxon>ecological metagenomes</taxon>
    </lineage>
</organism>
<feature type="domain" description="SAICAR synthetase/ADE2 N-terminal" evidence="7">
    <location>
        <begin position="16"/>
        <end position="267"/>
    </location>
</feature>
<keyword evidence="3" id="KW-0436">Ligase</keyword>
<dbReference type="EC" id="6.3.2.6" evidence="2"/>
<reference evidence="8" key="1">
    <citation type="submission" date="2018-05" db="EMBL/GenBank/DDBJ databases">
        <authorList>
            <person name="Lanie J.A."/>
            <person name="Ng W.-L."/>
            <person name="Kazmierczak K.M."/>
            <person name="Andrzejewski T.M."/>
            <person name="Davidsen T.M."/>
            <person name="Wayne K.J."/>
            <person name="Tettelin H."/>
            <person name="Glass J.I."/>
            <person name="Rusch D."/>
            <person name="Podicherti R."/>
            <person name="Tsui H.-C.T."/>
            <person name="Winkler M.E."/>
        </authorList>
    </citation>
    <scope>NUCLEOTIDE SEQUENCE</scope>
</reference>
<dbReference type="Gene3D" id="3.30.470.20">
    <property type="entry name" value="ATP-grasp fold, B domain"/>
    <property type="match status" value="1"/>
</dbReference>
<evidence type="ECO:0000313" key="8">
    <source>
        <dbReference type="EMBL" id="SUZ81753.1"/>
    </source>
</evidence>
<name>A0A381QW28_9ZZZZ</name>
<dbReference type="GO" id="GO:0005524">
    <property type="term" value="F:ATP binding"/>
    <property type="evidence" value="ECO:0007669"/>
    <property type="project" value="UniProtKB-KW"/>
</dbReference>
<evidence type="ECO:0000256" key="4">
    <source>
        <dbReference type="ARBA" id="ARBA00022741"/>
    </source>
</evidence>
<dbReference type="CDD" id="cd01414">
    <property type="entry name" value="SAICAR_synt_Sc"/>
    <property type="match status" value="1"/>
</dbReference>
<proteinExistence type="inferred from homology"/>
<dbReference type="SUPFAM" id="SSF56104">
    <property type="entry name" value="SAICAR synthase-like"/>
    <property type="match status" value="1"/>
</dbReference>
<dbReference type="Pfam" id="PF01259">
    <property type="entry name" value="SAICAR_synt"/>
    <property type="match status" value="1"/>
</dbReference>
<comment type="pathway">
    <text evidence="1">Purine metabolism; IMP biosynthesis via de novo pathway; 5-amino-1-(5-phospho-D-ribosyl)imidazole-4-carboxamide from 5-amino-1-(5-phospho-D-ribosyl)imidazole-4-carboxylate: step 1/2.</text>
</comment>
<evidence type="ECO:0000259" key="7">
    <source>
        <dbReference type="Pfam" id="PF01259"/>
    </source>
</evidence>
<dbReference type="GO" id="GO:0004639">
    <property type="term" value="F:phosphoribosylaminoimidazolesuccinocarboxamide synthase activity"/>
    <property type="evidence" value="ECO:0007669"/>
    <property type="project" value="UniProtKB-EC"/>
</dbReference>
<evidence type="ECO:0000256" key="3">
    <source>
        <dbReference type="ARBA" id="ARBA00022598"/>
    </source>
</evidence>
<evidence type="ECO:0000256" key="2">
    <source>
        <dbReference type="ARBA" id="ARBA00012217"/>
    </source>
</evidence>
<gene>
    <name evidence="8" type="ORF">METZ01_LOCUS34607</name>
</gene>
<accession>A0A381QW28</accession>
<evidence type="ECO:0000256" key="5">
    <source>
        <dbReference type="ARBA" id="ARBA00022755"/>
    </source>
</evidence>
<dbReference type="PANTHER" id="PTHR43700:SF1">
    <property type="entry name" value="PHOSPHORIBOSYLAMINOIMIDAZOLE-SUCCINOCARBOXAMIDE SYNTHASE"/>
    <property type="match status" value="1"/>
</dbReference>
<dbReference type="Gene3D" id="3.30.200.20">
    <property type="entry name" value="Phosphorylase Kinase, domain 1"/>
    <property type="match status" value="1"/>
</dbReference>
<dbReference type="EMBL" id="UINC01001481">
    <property type="protein sequence ID" value="SUZ81753.1"/>
    <property type="molecule type" value="Genomic_DNA"/>
</dbReference>
<keyword evidence="4" id="KW-0547">Nucleotide-binding</keyword>
<protein>
    <recommendedName>
        <fullName evidence="2">phosphoribosylaminoimidazolesuccinocarboxamide synthase</fullName>
        <ecNumber evidence="2">6.3.2.6</ecNumber>
    </recommendedName>
</protein>
<sequence length="314" mass="35452">MFIVELSLMRSMGEVLYRGKVKQVWSTDDPDVIEFRYTDQISVFDQVIPSLIPRKGESLNRASCHWFGLVEQEGICQTHVIEMSAPDRILARRFDVIREPGAIPKDAQNFFVPLEVICRHYLAGTAWRRYQRGEVSAEELGFEAGAELSAGVKLPEPFLEVSTKFEAFDRNLDRAEALEISNLEPEELDAILSIVLEVDGVIERETSKRGLIHVDGKKEFALGPGRIPILIDSFGTLDEDRWWDAESYANGEIVQLSKESVRQHYIETGHHADLYEARQSGTPEPPIPALPMEIISSTAELYASMFERLTGEAL</sequence>
<dbReference type="GO" id="GO:0006189">
    <property type="term" value="P:'de novo' IMP biosynthetic process"/>
    <property type="evidence" value="ECO:0007669"/>
    <property type="project" value="UniProtKB-UniPathway"/>
</dbReference>
<evidence type="ECO:0000256" key="1">
    <source>
        <dbReference type="ARBA" id="ARBA00004672"/>
    </source>
</evidence>
<keyword evidence="5" id="KW-0658">Purine biosynthesis</keyword>
<dbReference type="AlphaFoldDB" id="A0A381QW28"/>